<sequence length="64" mass="7170">MAISKVMIMYLLHKSYAPGDSHTRSASRVGSLQLITHSVCLAYLERCHTRSILPTRCKARGSYC</sequence>
<accession>A0A167X530</accession>
<reference evidence="1" key="1">
    <citation type="journal article" date="2016" name="Mol. Biol. Evol.">
        <title>Comparative Genomics of Early-Diverging Mushroom-Forming Fungi Provides Insights into the Origins of Lignocellulose Decay Capabilities.</title>
        <authorList>
            <person name="Nagy L.G."/>
            <person name="Riley R."/>
            <person name="Tritt A."/>
            <person name="Adam C."/>
            <person name="Daum C."/>
            <person name="Floudas D."/>
            <person name="Sun H."/>
            <person name="Yadav J.S."/>
            <person name="Pangilinan J."/>
            <person name="Larsson K.H."/>
            <person name="Matsuura K."/>
            <person name="Barry K."/>
            <person name="Labutti K."/>
            <person name="Kuo R."/>
            <person name="Ohm R.A."/>
            <person name="Bhattacharya S.S."/>
            <person name="Shirouzu T."/>
            <person name="Yoshinaga Y."/>
            <person name="Martin F.M."/>
            <person name="Grigoriev I.V."/>
            <person name="Hibbett D.S."/>
        </authorList>
    </citation>
    <scope>NUCLEOTIDE SEQUENCE [LARGE SCALE GENOMIC DNA]</scope>
    <source>
        <strain evidence="1">CBS 109695</strain>
    </source>
</reference>
<gene>
    <name evidence="1" type="ORF">FIBSPDRAFT_876170</name>
</gene>
<dbReference type="AlphaFoldDB" id="A0A167X530"/>
<dbReference type="EMBL" id="KV417772">
    <property type="protein sequence ID" value="KZP06830.1"/>
    <property type="molecule type" value="Genomic_DNA"/>
</dbReference>
<name>A0A167X530_9AGAM</name>
<evidence type="ECO:0000313" key="1">
    <source>
        <dbReference type="EMBL" id="KZP06830.1"/>
    </source>
</evidence>
<protein>
    <submittedName>
        <fullName evidence="1">Uncharacterized protein</fullName>
    </submittedName>
</protein>
<organism evidence="1">
    <name type="scientific">Athelia psychrophila</name>
    <dbReference type="NCBI Taxonomy" id="1759441"/>
    <lineage>
        <taxon>Eukaryota</taxon>
        <taxon>Fungi</taxon>
        <taxon>Dikarya</taxon>
        <taxon>Basidiomycota</taxon>
        <taxon>Agaricomycotina</taxon>
        <taxon>Agaricomycetes</taxon>
        <taxon>Agaricomycetidae</taxon>
        <taxon>Atheliales</taxon>
        <taxon>Atheliaceae</taxon>
        <taxon>Athelia</taxon>
    </lineage>
</organism>
<proteinExistence type="predicted"/>